<dbReference type="AlphaFoldDB" id="A0A512CD62"/>
<dbReference type="InterPro" id="IPR034032">
    <property type="entry name" value="Zn_MMP-like_bac"/>
</dbReference>
<evidence type="ECO:0000259" key="2">
    <source>
        <dbReference type="Pfam" id="PF17148"/>
    </source>
</evidence>
<dbReference type="InterPro" id="IPR032534">
    <property type="entry name" value="EcxA_zinc-bd"/>
</dbReference>
<dbReference type="RefSeq" id="WP_235114198.1">
    <property type="nucleotide sequence ID" value="NZ_BJYV01000013.1"/>
</dbReference>
<dbReference type="PANTHER" id="PTHR38478">
    <property type="entry name" value="PEPTIDASE M1A AND M12B"/>
    <property type="match status" value="1"/>
</dbReference>
<evidence type="ECO:0000259" key="1">
    <source>
        <dbReference type="Pfam" id="PF16313"/>
    </source>
</evidence>
<dbReference type="Gene3D" id="3.40.390.10">
    <property type="entry name" value="Collagenase (Catalytic Domain)"/>
    <property type="match status" value="1"/>
</dbReference>
<sequence length="810" mass="90043">MKIAAQPTGSPATSATTISKFTEGMEKQEGLIDLYWDSRLGKIWMAIPDHGKELLYYPSLAAGLGSNDIGLDRGRVYPAQIVRFIPVGDKLLLQAENYTFRASAQNLLEKRAVEESFAASVIWGFKIAVKENDRILVDGTNFFLQDVIEASDAIKRSGQGNYKTDLSRSAIYKPRTKSFPENTEIEATITYTGEQPGNYIRQIVPVPKAISLRIHHSFVALPEAGFDSRTFDPRAGVNAITYFDYSSPIDQDFEKKTVRRHRLVKKDPSAALSEVVKPIIYYIDPGTPEPIRTALMDGTAWWAEAFEAAGFKNAFQVKLLPEDADPMDVRYNLVQWVHRSSRGWSYGGGVTDPRTGEIIKGKVTLGSLRVRQDYLIAQALAGNFDASNPENAVLMDMALARMRQLAAHEVGHTLGLPHNYIASAKGLTSVMDYPHPYLSIKDGAIDLSTAYAEGIGSWDIVAIKMAYASIPEGLEEQEVLDQWISEYLAQGLDFLSDQDARPSGSAHPETHLWDNGTDPVAQLAHVLEVRKLALDDFGLKNISKGMPLAELEELLVPIYLLHRYQVEATSKVIAGVNYGYTVKGDARESHQVVSRKRQLDALNQLLQTLKPDILAIPLSILQQIPPRPYGYAPDEREVFKRHTGLVFDPLAPAEIAAHHTLTFLFHPERASRLVAQSALDVQQLRLDEYLDYIIEATWKGQSLSGYSAEIKRSVEKLVLQHLMELATNPAGSVQVRAISMAKAMALKDWIGMRKNGDFAQIAHRAYCLDQLKKFQKDPNEKFKLLEPLAAPAGSPIGQSDEYGVTPCFVY</sequence>
<dbReference type="GO" id="GO:0008237">
    <property type="term" value="F:metallopeptidase activity"/>
    <property type="evidence" value="ECO:0007669"/>
    <property type="project" value="InterPro"/>
</dbReference>
<keyword evidence="4" id="KW-1185">Reference proteome</keyword>
<feature type="domain" description="DUF5117" evidence="2">
    <location>
        <begin position="76"/>
        <end position="266"/>
    </location>
</feature>
<dbReference type="InterPro" id="IPR024079">
    <property type="entry name" value="MetalloPept_cat_dom_sf"/>
</dbReference>
<dbReference type="SUPFAM" id="SSF55486">
    <property type="entry name" value="Metalloproteases ('zincins'), catalytic domain"/>
    <property type="match status" value="1"/>
</dbReference>
<protein>
    <recommendedName>
        <fullName evidence="5">Periplasmic metalloprotease</fullName>
    </recommendedName>
</protein>
<feature type="domain" description="EcxA zinc-binding" evidence="1">
    <location>
        <begin position="395"/>
        <end position="700"/>
    </location>
</feature>
<dbReference type="Proteomes" id="UP000321301">
    <property type="component" value="Unassembled WGS sequence"/>
</dbReference>
<dbReference type="InterPro" id="IPR033413">
    <property type="entry name" value="DUF5117"/>
</dbReference>
<accession>A0A512CD62</accession>
<gene>
    <name evidence="3" type="ORF">CQA01_26750</name>
</gene>
<dbReference type="Pfam" id="PF17148">
    <property type="entry name" value="DUF5117"/>
    <property type="match status" value="1"/>
</dbReference>
<dbReference type="PANTHER" id="PTHR38478:SF1">
    <property type="entry name" value="ZINC DEPENDENT METALLOPROTEASE DOMAIN LIPOPROTEIN"/>
    <property type="match status" value="1"/>
</dbReference>
<reference evidence="3 4" key="1">
    <citation type="submission" date="2019-07" db="EMBL/GenBank/DDBJ databases">
        <title>Whole genome shotgun sequence of Cyclobacterium qasimii NBRC 106168.</title>
        <authorList>
            <person name="Hosoyama A."/>
            <person name="Uohara A."/>
            <person name="Ohji S."/>
            <person name="Ichikawa N."/>
        </authorList>
    </citation>
    <scope>NUCLEOTIDE SEQUENCE [LARGE SCALE GENOMIC DNA]</scope>
    <source>
        <strain evidence="3 4">NBRC 106168</strain>
    </source>
</reference>
<comment type="caution">
    <text evidence="3">The sequence shown here is derived from an EMBL/GenBank/DDBJ whole genome shotgun (WGS) entry which is preliminary data.</text>
</comment>
<dbReference type="CDD" id="cd04276">
    <property type="entry name" value="ZnMc_MMP_like_2"/>
    <property type="match status" value="1"/>
</dbReference>
<evidence type="ECO:0000313" key="3">
    <source>
        <dbReference type="EMBL" id="GEO22141.1"/>
    </source>
</evidence>
<name>A0A512CD62_9BACT</name>
<proteinExistence type="predicted"/>
<dbReference type="Pfam" id="PF16313">
    <property type="entry name" value="DUF4953"/>
    <property type="match status" value="1"/>
</dbReference>
<evidence type="ECO:0008006" key="5">
    <source>
        <dbReference type="Google" id="ProtNLM"/>
    </source>
</evidence>
<organism evidence="3 4">
    <name type="scientific">Cyclobacterium qasimii</name>
    <dbReference type="NCBI Taxonomy" id="1350429"/>
    <lineage>
        <taxon>Bacteria</taxon>
        <taxon>Pseudomonadati</taxon>
        <taxon>Bacteroidota</taxon>
        <taxon>Cytophagia</taxon>
        <taxon>Cytophagales</taxon>
        <taxon>Cyclobacteriaceae</taxon>
        <taxon>Cyclobacterium</taxon>
    </lineage>
</organism>
<dbReference type="EMBL" id="BJYV01000013">
    <property type="protein sequence ID" value="GEO22141.1"/>
    <property type="molecule type" value="Genomic_DNA"/>
</dbReference>
<evidence type="ECO:0000313" key="4">
    <source>
        <dbReference type="Proteomes" id="UP000321301"/>
    </source>
</evidence>